<dbReference type="InterPro" id="IPR013201">
    <property type="entry name" value="Prot_inhib_I29"/>
</dbReference>
<dbReference type="GO" id="GO:0008234">
    <property type="term" value="F:cysteine-type peptidase activity"/>
    <property type="evidence" value="ECO:0007669"/>
    <property type="project" value="UniProtKB-KW"/>
</dbReference>
<protein>
    <recommendedName>
        <fullName evidence="12">Cathepsin L-like proteinase</fullName>
    </recommendedName>
</protein>
<dbReference type="InterPro" id="IPR000668">
    <property type="entry name" value="Peptidase_C1A_C"/>
</dbReference>
<evidence type="ECO:0000259" key="8">
    <source>
        <dbReference type="SMART" id="SM00645"/>
    </source>
</evidence>
<dbReference type="InterPro" id="IPR025661">
    <property type="entry name" value="Pept_asp_AS"/>
</dbReference>
<name>A0A9N9T9V9_DIABA</name>
<evidence type="ECO:0000313" key="11">
    <source>
        <dbReference type="Proteomes" id="UP001153709"/>
    </source>
</evidence>
<dbReference type="PROSITE" id="PS00139">
    <property type="entry name" value="THIOL_PROTEASE_CYS"/>
    <property type="match status" value="1"/>
</dbReference>
<dbReference type="InterPro" id="IPR025660">
    <property type="entry name" value="Pept_his_AS"/>
</dbReference>
<dbReference type="GO" id="GO:0006508">
    <property type="term" value="P:proteolysis"/>
    <property type="evidence" value="ECO:0007669"/>
    <property type="project" value="UniProtKB-KW"/>
</dbReference>
<evidence type="ECO:0000259" key="9">
    <source>
        <dbReference type="SMART" id="SM00848"/>
    </source>
</evidence>
<organism evidence="10 11">
    <name type="scientific">Diabrotica balteata</name>
    <name type="common">Banded cucumber beetle</name>
    <dbReference type="NCBI Taxonomy" id="107213"/>
    <lineage>
        <taxon>Eukaryota</taxon>
        <taxon>Metazoa</taxon>
        <taxon>Ecdysozoa</taxon>
        <taxon>Arthropoda</taxon>
        <taxon>Hexapoda</taxon>
        <taxon>Insecta</taxon>
        <taxon>Pterygota</taxon>
        <taxon>Neoptera</taxon>
        <taxon>Endopterygota</taxon>
        <taxon>Coleoptera</taxon>
        <taxon>Polyphaga</taxon>
        <taxon>Cucujiformia</taxon>
        <taxon>Chrysomeloidea</taxon>
        <taxon>Chrysomelidae</taxon>
        <taxon>Galerucinae</taxon>
        <taxon>Diabroticina</taxon>
        <taxon>Diabroticites</taxon>
        <taxon>Diabrotica</taxon>
    </lineage>
</organism>
<feature type="signal peptide" evidence="7">
    <location>
        <begin position="1"/>
        <end position="16"/>
    </location>
</feature>
<accession>A0A9N9T9V9</accession>
<evidence type="ECO:0000256" key="6">
    <source>
        <dbReference type="ARBA" id="ARBA00023157"/>
    </source>
</evidence>
<feature type="domain" description="Cathepsin propeptide inhibitor" evidence="9">
    <location>
        <begin position="23"/>
        <end position="83"/>
    </location>
</feature>
<keyword evidence="7" id="KW-0732">Signal</keyword>
<dbReference type="OrthoDB" id="10253408at2759"/>
<evidence type="ECO:0000313" key="10">
    <source>
        <dbReference type="EMBL" id="CAG9839868.1"/>
    </source>
</evidence>
<sequence length="324" mass="36274">MKVLILLAALAVATNALSINEQWARFKVDHLKKYDHLKEEQIRFQIFSQNLNKIEEHNARYKNGEVSYYLAVNHFADMTPQEFKAMIDSQIAHMPKPNITSRFVVDSQLTVPESMDWRSKGAVAPIRDQGSCGSCWAFSAAGALEGQRFLTENKLEVLSTQQLVDCSGGYYNLGCSGGYPHWAYNYVKDNGLCLDSDYEYVGKDGQCKKCNPVVKRILLYESIDQTEEALKEAVGTVGPISVCVNANFDWQLYGGGVLDSEYCLGDVLNHAVLTVGYGSDNGKDFWLIKNSWAADWGEAGYLRLVRGKEQCGINQLANYPVLKY</sequence>
<evidence type="ECO:0000256" key="4">
    <source>
        <dbReference type="ARBA" id="ARBA00022807"/>
    </source>
</evidence>
<dbReference type="PROSITE" id="PS00639">
    <property type="entry name" value="THIOL_PROTEASE_HIS"/>
    <property type="match status" value="1"/>
</dbReference>
<dbReference type="SMART" id="SM00645">
    <property type="entry name" value="Pept_C1"/>
    <property type="match status" value="1"/>
</dbReference>
<dbReference type="InterPro" id="IPR013128">
    <property type="entry name" value="Peptidase_C1A"/>
</dbReference>
<dbReference type="AlphaFoldDB" id="A0A9N9T9V9"/>
<gene>
    <name evidence="10" type="ORF">DIABBA_LOCUS12592</name>
</gene>
<dbReference type="Proteomes" id="UP001153709">
    <property type="component" value="Chromosome 8"/>
</dbReference>
<comment type="similarity">
    <text evidence="1">Belongs to the peptidase C1 family.</text>
</comment>
<evidence type="ECO:0000256" key="1">
    <source>
        <dbReference type="ARBA" id="ARBA00008455"/>
    </source>
</evidence>
<dbReference type="PROSITE" id="PS00640">
    <property type="entry name" value="THIOL_PROTEASE_ASN"/>
    <property type="match status" value="1"/>
</dbReference>
<dbReference type="PANTHER" id="PTHR12411">
    <property type="entry name" value="CYSTEINE PROTEASE FAMILY C1-RELATED"/>
    <property type="match status" value="1"/>
</dbReference>
<dbReference type="EMBL" id="OU898283">
    <property type="protein sequence ID" value="CAG9839868.1"/>
    <property type="molecule type" value="Genomic_DNA"/>
</dbReference>
<evidence type="ECO:0000256" key="5">
    <source>
        <dbReference type="ARBA" id="ARBA00023145"/>
    </source>
</evidence>
<keyword evidence="4" id="KW-0788">Thiol protease</keyword>
<reference evidence="10" key="1">
    <citation type="submission" date="2022-01" db="EMBL/GenBank/DDBJ databases">
        <authorList>
            <person name="King R."/>
        </authorList>
    </citation>
    <scope>NUCLEOTIDE SEQUENCE</scope>
</reference>
<evidence type="ECO:0000256" key="3">
    <source>
        <dbReference type="ARBA" id="ARBA00022801"/>
    </source>
</evidence>
<dbReference type="SMART" id="SM00848">
    <property type="entry name" value="Inhibitor_I29"/>
    <property type="match status" value="1"/>
</dbReference>
<dbReference type="InterPro" id="IPR000169">
    <property type="entry name" value="Pept_cys_AS"/>
</dbReference>
<feature type="domain" description="Peptidase C1A papain C-terminal" evidence="8">
    <location>
        <begin position="111"/>
        <end position="321"/>
    </location>
</feature>
<dbReference type="SUPFAM" id="SSF54001">
    <property type="entry name" value="Cysteine proteinases"/>
    <property type="match status" value="1"/>
</dbReference>
<dbReference type="InterPro" id="IPR039417">
    <property type="entry name" value="Peptidase_C1A_papain-like"/>
</dbReference>
<keyword evidence="2" id="KW-0645">Protease</keyword>
<keyword evidence="6" id="KW-1015">Disulfide bond</keyword>
<dbReference type="Pfam" id="PF08246">
    <property type="entry name" value="Inhibitor_I29"/>
    <property type="match status" value="1"/>
</dbReference>
<keyword evidence="5" id="KW-0865">Zymogen</keyword>
<dbReference type="Pfam" id="PF00112">
    <property type="entry name" value="Peptidase_C1"/>
    <property type="match status" value="1"/>
</dbReference>
<feature type="chain" id="PRO_5040444691" description="Cathepsin L-like proteinase" evidence="7">
    <location>
        <begin position="17"/>
        <end position="324"/>
    </location>
</feature>
<dbReference type="FunFam" id="3.90.70.10:FF:000006">
    <property type="entry name" value="Cathepsin S"/>
    <property type="match status" value="1"/>
</dbReference>
<keyword evidence="11" id="KW-1185">Reference proteome</keyword>
<dbReference type="PRINTS" id="PR00705">
    <property type="entry name" value="PAPAIN"/>
</dbReference>
<evidence type="ECO:0000256" key="7">
    <source>
        <dbReference type="SAM" id="SignalP"/>
    </source>
</evidence>
<dbReference type="Gene3D" id="3.90.70.10">
    <property type="entry name" value="Cysteine proteinases"/>
    <property type="match status" value="1"/>
</dbReference>
<dbReference type="InterPro" id="IPR038765">
    <property type="entry name" value="Papain-like_cys_pep_sf"/>
</dbReference>
<dbReference type="CDD" id="cd02248">
    <property type="entry name" value="Peptidase_C1A"/>
    <property type="match status" value="1"/>
</dbReference>
<evidence type="ECO:0000256" key="2">
    <source>
        <dbReference type="ARBA" id="ARBA00022670"/>
    </source>
</evidence>
<keyword evidence="3" id="KW-0378">Hydrolase</keyword>
<proteinExistence type="inferred from homology"/>
<evidence type="ECO:0008006" key="12">
    <source>
        <dbReference type="Google" id="ProtNLM"/>
    </source>
</evidence>